<protein>
    <recommendedName>
        <fullName evidence="2">Reverse transcriptase domain-containing protein</fullName>
    </recommendedName>
</protein>
<dbReference type="STRING" id="888743.HMPREF9141_0528"/>
<proteinExistence type="predicted"/>
<dbReference type="PROSITE" id="PS50878">
    <property type="entry name" value="RT_POL"/>
    <property type="match status" value="1"/>
</dbReference>
<evidence type="ECO:0000259" key="2">
    <source>
        <dbReference type="PROSITE" id="PS50878"/>
    </source>
</evidence>
<dbReference type="NCBIfam" id="NF041747">
    <property type="entry name" value="Drt3a"/>
    <property type="match status" value="1"/>
</dbReference>
<evidence type="ECO:0000313" key="4">
    <source>
        <dbReference type="Proteomes" id="UP000005697"/>
    </source>
</evidence>
<dbReference type="eggNOG" id="COG3344">
    <property type="taxonomic scope" value="Bacteria"/>
</dbReference>
<keyword evidence="4" id="KW-1185">Reference proteome</keyword>
<evidence type="ECO:0000256" key="1">
    <source>
        <dbReference type="SAM" id="Coils"/>
    </source>
</evidence>
<dbReference type="OrthoDB" id="9780724at2"/>
<organism evidence="3 4">
    <name type="scientific">Prevotella multiformis DSM 16608</name>
    <dbReference type="NCBI Taxonomy" id="888743"/>
    <lineage>
        <taxon>Bacteria</taxon>
        <taxon>Pseudomonadati</taxon>
        <taxon>Bacteroidota</taxon>
        <taxon>Bacteroidia</taxon>
        <taxon>Bacteroidales</taxon>
        <taxon>Prevotellaceae</taxon>
        <taxon>Prevotella</taxon>
    </lineage>
</organism>
<keyword evidence="1" id="KW-0175">Coiled coil</keyword>
<dbReference type="InterPro" id="IPR000477">
    <property type="entry name" value="RT_dom"/>
</dbReference>
<accession>F0F4L2</accession>
<dbReference type="CDD" id="cd01646">
    <property type="entry name" value="RT_Bac_retron_I"/>
    <property type="match status" value="1"/>
</dbReference>
<name>F0F4L2_9BACT</name>
<sequence>MSQYRFSYNYDSLNDAFNAVNRKGKMQKRYLSPEYLATAQEYRKMRKELNEILRKKMAERTEEEASRFDHLKQSMKENAQQQKVLLQEHLNKVSSSILSSSFRFTLTSDASEDSQKPVYSIGATAEEFFAMQVLCRNVKKLFNISMSSRDEILSQLKMLLREDKSRYYIIRTDVCHCFESIPHDKLFEYLEGNNLLDIKSKSLLRGLIRKEFEAKNLRPLVRTPQTGIPRGCAISSLLSEFYLSKIDEVIKRSLPSVLFLGRYVDDMVLVIHPDIRDEFHKSIDWYIEELKEIYYQKGLTIHTPSDGSGKCYKYDSAKAVDLDFNLLGYNIHIDNKNRDRLVFSLSQDKLEKITKRIDKSFTTFDNMIDVVGFDVAAHYLFDALHVLTCNINLYNAKKGVKVGIFYSNQLLDNKRNLSYLDGQLSRNIGRLNLSSKASITIADRAIIEDGLKRKLALLSFAKGFDYPHKRYKVKKQRLRTIKSSWV</sequence>
<feature type="coiled-coil region" evidence="1">
    <location>
        <begin position="39"/>
        <end position="92"/>
    </location>
</feature>
<dbReference type="EMBL" id="AEWX01000005">
    <property type="protein sequence ID" value="EGC20888.1"/>
    <property type="molecule type" value="Genomic_DNA"/>
</dbReference>
<dbReference type="AlphaFoldDB" id="F0F4L2"/>
<dbReference type="HOGENOM" id="CLU_044812_0_0_10"/>
<gene>
    <name evidence="3" type="ORF">HMPREF9141_0528</name>
</gene>
<dbReference type="RefSeq" id="WP_007368066.1">
    <property type="nucleotide sequence ID" value="NZ_GL872283.1"/>
</dbReference>
<comment type="caution">
    <text evidence="3">The sequence shown here is derived from an EMBL/GenBank/DDBJ whole genome shotgun (WGS) entry which is preliminary data.</text>
</comment>
<feature type="domain" description="Reverse transcriptase" evidence="2">
    <location>
        <begin position="1"/>
        <end position="331"/>
    </location>
</feature>
<dbReference type="Pfam" id="PF00078">
    <property type="entry name" value="RVT_1"/>
    <property type="match status" value="1"/>
</dbReference>
<evidence type="ECO:0000313" key="3">
    <source>
        <dbReference type="EMBL" id="EGC20888.1"/>
    </source>
</evidence>
<reference evidence="3 4" key="1">
    <citation type="submission" date="2011-01" db="EMBL/GenBank/DDBJ databases">
        <authorList>
            <person name="Muzny D."/>
            <person name="Qin X."/>
            <person name="Deng J."/>
            <person name="Jiang H."/>
            <person name="Liu Y."/>
            <person name="Qu J."/>
            <person name="Song X.-Z."/>
            <person name="Zhang L."/>
            <person name="Thornton R."/>
            <person name="Coyle M."/>
            <person name="Francisco L."/>
            <person name="Jackson L."/>
            <person name="Javaid M."/>
            <person name="Korchina V."/>
            <person name="Kovar C."/>
            <person name="Mata R."/>
            <person name="Mathew T."/>
            <person name="Ngo R."/>
            <person name="Nguyen L."/>
            <person name="Nguyen N."/>
            <person name="Okwuonu G."/>
            <person name="Ongeri F."/>
            <person name="Pham C."/>
            <person name="Simmons D."/>
            <person name="Wilczek-Boney K."/>
            <person name="Hale W."/>
            <person name="Jakkamsetti A."/>
            <person name="Pham P."/>
            <person name="Ruth R."/>
            <person name="San Lucas F."/>
            <person name="Warren J."/>
            <person name="Zhang J."/>
            <person name="Zhao Z."/>
            <person name="Zhou C."/>
            <person name="Zhu D."/>
            <person name="Lee S."/>
            <person name="Bess C."/>
            <person name="Blankenburg K."/>
            <person name="Forbes L."/>
            <person name="Fu Q."/>
            <person name="Gubbala S."/>
            <person name="Hirani K."/>
            <person name="Jayaseelan J.C."/>
            <person name="Lara F."/>
            <person name="Munidasa M."/>
            <person name="Palculict T."/>
            <person name="Patil S."/>
            <person name="Pu L.-L."/>
            <person name="Saada N."/>
            <person name="Tang L."/>
            <person name="Weissenberger G."/>
            <person name="Zhu Y."/>
            <person name="Hemphill L."/>
            <person name="Shang Y."/>
            <person name="Youmans B."/>
            <person name="Ayvaz T."/>
            <person name="Ross M."/>
            <person name="Santibanez J."/>
            <person name="Aqrawi P."/>
            <person name="Gross S."/>
            <person name="Joshi V."/>
            <person name="Fowler G."/>
            <person name="Nazareth L."/>
            <person name="Reid J."/>
            <person name="Worley K."/>
            <person name="Petrosino J."/>
            <person name="Highlander S."/>
            <person name="Gibbs R."/>
        </authorList>
    </citation>
    <scope>NUCLEOTIDE SEQUENCE [LARGE SCALE GENOMIC DNA]</scope>
    <source>
        <strain evidence="3 4">DSM 16608</strain>
    </source>
</reference>
<dbReference type="Proteomes" id="UP000005697">
    <property type="component" value="Unassembled WGS sequence"/>
</dbReference>